<proteinExistence type="predicted"/>
<dbReference type="PANTHER" id="PTHR19338">
    <property type="entry name" value="TRANSLOCASE OF INNER MITOCHONDRIAL MEMBRANE 13 HOMOLOG"/>
    <property type="match status" value="1"/>
</dbReference>
<dbReference type="InterPro" id="IPR027417">
    <property type="entry name" value="P-loop_NTPase"/>
</dbReference>
<keyword evidence="4" id="KW-1185">Reference proteome</keyword>
<name>A0A2K1YZR4_POPTR</name>
<reference evidence="3 4" key="1">
    <citation type="journal article" date="2006" name="Science">
        <title>The genome of black cottonwood, Populus trichocarpa (Torr. &amp; Gray).</title>
        <authorList>
            <person name="Tuskan G.A."/>
            <person name="Difazio S."/>
            <person name="Jansson S."/>
            <person name="Bohlmann J."/>
            <person name="Grigoriev I."/>
            <person name="Hellsten U."/>
            <person name="Putnam N."/>
            <person name="Ralph S."/>
            <person name="Rombauts S."/>
            <person name="Salamov A."/>
            <person name="Schein J."/>
            <person name="Sterck L."/>
            <person name="Aerts A."/>
            <person name="Bhalerao R.R."/>
            <person name="Bhalerao R.P."/>
            <person name="Blaudez D."/>
            <person name="Boerjan W."/>
            <person name="Brun A."/>
            <person name="Brunner A."/>
            <person name="Busov V."/>
            <person name="Campbell M."/>
            <person name="Carlson J."/>
            <person name="Chalot M."/>
            <person name="Chapman J."/>
            <person name="Chen G.L."/>
            <person name="Cooper D."/>
            <person name="Coutinho P.M."/>
            <person name="Couturier J."/>
            <person name="Covert S."/>
            <person name="Cronk Q."/>
            <person name="Cunningham R."/>
            <person name="Davis J."/>
            <person name="Degroeve S."/>
            <person name="Dejardin A."/>
            <person name="Depamphilis C."/>
            <person name="Detter J."/>
            <person name="Dirks B."/>
            <person name="Dubchak I."/>
            <person name="Duplessis S."/>
            <person name="Ehlting J."/>
            <person name="Ellis B."/>
            <person name="Gendler K."/>
            <person name="Goodstein D."/>
            <person name="Gribskov M."/>
            <person name="Grimwood J."/>
            <person name="Groover A."/>
            <person name="Gunter L."/>
            <person name="Hamberger B."/>
            <person name="Heinze B."/>
            <person name="Helariutta Y."/>
            <person name="Henrissat B."/>
            <person name="Holligan D."/>
            <person name="Holt R."/>
            <person name="Huang W."/>
            <person name="Islam-Faridi N."/>
            <person name="Jones S."/>
            <person name="Jones-Rhoades M."/>
            <person name="Jorgensen R."/>
            <person name="Joshi C."/>
            <person name="Kangasjarvi J."/>
            <person name="Karlsson J."/>
            <person name="Kelleher C."/>
            <person name="Kirkpatrick R."/>
            <person name="Kirst M."/>
            <person name="Kohler A."/>
            <person name="Kalluri U."/>
            <person name="Larimer F."/>
            <person name="Leebens-Mack J."/>
            <person name="Leple J.C."/>
            <person name="Locascio P."/>
            <person name="Lou Y."/>
            <person name="Lucas S."/>
            <person name="Martin F."/>
            <person name="Montanini B."/>
            <person name="Napoli C."/>
            <person name="Nelson D.R."/>
            <person name="Nelson C."/>
            <person name="Nieminen K."/>
            <person name="Nilsson O."/>
            <person name="Pereda V."/>
            <person name="Peter G."/>
            <person name="Philippe R."/>
            <person name="Pilate G."/>
            <person name="Poliakov A."/>
            <person name="Razumovskaya J."/>
            <person name="Richardson P."/>
            <person name="Rinaldi C."/>
            <person name="Ritland K."/>
            <person name="Rouze P."/>
            <person name="Ryaboy D."/>
            <person name="Schmutz J."/>
            <person name="Schrader J."/>
            <person name="Segerman B."/>
            <person name="Shin H."/>
            <person name="Siddiqui A."/>
            <person name="Sterky F."/>
            <person name="Terry A."/>
            <person name="Tsai C.J."/>
            <person name="Uberbacher E."/>
            <person name="Unneberg P."/>
            <person name="Vahala J."/>
            <person name="Wall K."/>
            <person name="Wessler S."/>
            <person name="Yang G."/>
            <person name="Yin T."/>
            <person name="Douglas C."/>
            <person name="Marra M."/>
            <person name="Sandberg G."/>
            <person name="Van de Peer Y."/>
            <person name="Rokhsar D."/>
        </authorList>
    </citation>
    <scope>NUCLEOTIDE SEQUENCE [LARGE SCALE GENOMIC DNA]</scope>
    <source>
        <strain evidence="4">cv. Nisqually</strain>
    </source>
</reference>
<dbReference type="InterPro" id="IPR055414">
    <property type="entry name" value="LRR_R13L4/SHOC2-like"/>
</dbReference>
<protein>
    <recommendedName>
        <fullName evidence="2">Disease resistance R13L4/SHOC-2-like LRR domain-containing protein</fullName>
    </recommendedName>
</protein>
<dbReference type="STRING" id="3694.A0A2K1YZR4"/>
<dbReference type="SUPFAM" id="SSF52540">
    <property type="entry name" value="P-loop containing nucleoside triphosphate hydrolases"/>
    <property type="match status" value="1"/>
</dbReference>
<dbReference type="Gene3D" id="3.80.10.10">
    <property type="entry name" value="Ribonuclease Inhibitor"/>
    <property type="match status" value="1"/>
</dbReference>
<evidence type="ECO:0000259" key="2">
    <source>
        <dbReference type="Pfam" id="PF23598"/>
    </source>
</evidence>
<dbReference type="PANTHER" id="PTHR19338:SF32">
    <property type="entry name" value="OS06G0287500 PROTEIN"/>
    <property type="match status" value="1"/>
</dbReference>
<dbReference type="EMBL" id="CM009299">
    <property type="protein sequence ID" value="PNT18520.1"/>
    <property type="molecule type" value="Genomic_DNA"/>
</dbReference>
<evidence type="ECO:0000256" key="1">
    <source>
        <dbReference type="ARBA" id="ARBA00022737"/>
    </source>
</evidence>
<feature type="domain" description="Disease resistance R13L4/SHOC-2-like LRR" evidence="2">
    <location>
        <begin position="170"/>
        <end position="338"/>
    </location>
</feature>
<organism evidence="3 4">
    <name type="scientific">Populus trichocarpa</name>
    <name type="common">Western balsam poplar</name>
    <name type="synonym">Populus balsamifera subsp. trichocarpa</name>
    <dbReference type="NCBI Taxonomy" id="3694"/>
    <lineage>
        <taxon>Eukaryota</taxon>
        <taxon>Viridiplantae</taxon>
        <taxon>Streptophyta</taxon>
        <taxon>Embryophyta</taxon>
        <taxon>Tracheophyta</taxon>
        <taxon>Spermatophyta</taxon>
        <taxon>Magnoliopsida</taxon>
        <taxon>eudicotyledons</taxon>
        <taxon>Gunneridae</taxon>
        <taxon>Pentapetalae</taxon>
        <taxon>rosids</taxon>
        <taxon>fabids</taxon>
        <taxon>Malpighiales</taxon>
        <taxon>Salicaceae</taxon>
        <taxon>Saliceae</taxon>
        <taxon>Populus</taxon>
    </lineage>
</organism>
<evidence type="ECO:0000313" key="4">
    <source>
        <dbReference type="Proteomes" id="UP000006729"/>
    </source>
</evidence>
<evidence type="ECO:0000313" key="3">
    <source>
        <dbReference type="EMBL" id="PNT18520.1"/>
    </source>
</evidence>
<accession>A0A2K1YZR4</accession>
<sequence length="408" mass="46317">MFHVARHPDHRCRILRRIASLIKTFNSRREIASEIEDIKTSLSNQRASSRSSNARRGLMHQSRLSSLFTEEAELVGIESPGDELISYLVSGVYQRIVIAVVGVGKTTLAKKVHDNHRVKEQFRSFSTFEGIARHLSISNRGSNTPNSITKSQTRSVIACNEVKLQKATIYLNLRDTRAAKLPRSIRKLHDLESLDLRNSFVEELPVEISTFPELRHLLADDRKTRALKIHGSIKHLEFLQTLFIIKVDRNLSLINDGLQVSTKMRKLGIINLKREHGRYLCTALEKMAHLRSILVFSINPRNEILEVQSISSPPLQLQSLSNLNEMLINEGALPLLKRLEMGPCPKLNKVPSGNQNLRYLKDLSSAGMTNEFTQRLSRQESEIVRHIPILRYDATYDPNDEGSYGAFG</sequence>
<keyword evidence="1" id="KW-0677">Repeat</keyword>
<dbReference type="SUPFAM" id="SSF52047">
    <property type="entry name" value="RNI-like"/>
    <property type="match status" value="1"/>
</dbReference>
<dbReference type="InterPro" id="IPR032675">
    <property type="entry name" value="LRR_dom_sf"/>
</dbReference>
<gene>
    <name evidence="3" type="ORF">POPTR_010G246600</name>
</gene>
<dbReference type="Pfam" id="PF23598">
    <property type="entry name" value="LRR_14"/>
    <property type="match status" value="1"/>
</dbReference>
<dbReference type="AlphaFoldDB" id="A0A2K1YZR4"/>
<dbReference type="InParanoid" id="A0A2K1YZR4"/>
<dbReference type="Proteomes" id="UP000006729">
    <property type="component" value="Chromosome 10"/>
</dbReference>